<dbReference type="PIRSF" id="PIRSF002889">
    <property type="entry name" value="Rod_FlgB"/>
    <property type="match status" value="1"/>
</dbReference>
<sequence>MALIVDKALGVHQYALSMRMERSRILASNLANVDTPGYLSRDFDFKASLQRVARELDGHHSGLPAPSLDASRDLKYRVPMQPSEDGNTAELGVEQAQFAANAMDFQTSLTFLNMKISGLRKAIDG</sequence>
<keyword evidence="9" id="KW-1185">Reference proteome</keyword>
<gene>
    <name evidence="8" type="primary">flgB</name>
    <name evidence="8" type="ORF">RYS15_08060</name>
</gene>
<comment type="function">
    <text evidence="5 6">Structural component of flagellum, the bacterial motility apparatus. Part of the rod structure of flagellar basal body.</text>
</comment>
<evidence type="ECO:0000259" key="7">
    <source>
        <dbReference type="Pfam" id="PF00460"/>
    </source>
</evidence>
<comment type="subcellular location">
    <subcellularLocation>
        <location evidence="1 6">Bacterial flagellum basal body</location>
    </subcellularLocation>
</comment>
<organism evidence="8 9">
    <name type="scientific">Marinobacter xestospongiae</name>
    <dbReference type="NCBI Taxonomy" id="994319"/>
    <lineage>
        <taxon>Bacteria</taxon>
        <taxon>Pseudomonadati</taxon>
        <taxon>Pseudomonadota</taxon>
        <taxon>Gammaproteobacteria</taxon>
        <taxon>Pseudomonadales</taxon>
        <taxon>Marinobacteraceae</taxon>
        <taxon>Marinobacter</taxon>
    </lineage>
</organism>
<dbReference type="EMBL" id="JAWIIJ010000004">
    <property type="protein sequence ID" value="MDV2078636.1"/>
    <property type="molecule type" value="Genomic_DNA"/>
</dbReference>
<evidence type="ECO:0000256" key="2">
    <source>
        <dbReference type="ARBA" id="ARBA00009677"/>
    </source>
</evidence>
<dbReference type="PROSITE" id="PS00588">
    <property type="entry name" value="FLAGELLA_BB_ROD"/>
    <property type="match status" value="1"/>
</dbReference>
<name>A0ABU3VY24_9GAMM</name>
<dbReference type="RefSeq" id="WP_248166814.1">
    <property type="nucleotide sequence ID" value="NZ_BAABBC010000009.1"/>
</dbReference>
<proteinExistence type="inferred from homology"/>
<keyword evidence="8" id="KW-0969">Cilium</keyword>
<dbReference type="NCBIfam" id="TIGR01396">
    <property type="entry name" value="FlgB"/>
    <property type="match status" value="1"/>
</dbReference>
<dbReference type="Proteomes" id="UP001269819">
    <property type="component" value="Unassembled WGS sequence"/>
</dbReference>
<dbReference type="InterPro" id="IPR001444">
    <property type="entry name" value="Flag_bb_rod_N"/>
</dbReference>
<dbReference type="InterPro" id="IPR006300">
    <property type="entry name" value="FlgB"/>
</dbReference>
<evidence type="ECO:0000256" key="5">
    <source>
        <dbReference type="ARBA" id="ARBA00024934"/>
    </source>
</evidence>
<evidence type="ECO:0000256" key="1">
    <source>
        <dbReference type="ARBA" id="ARBA00004117"/>
    </source>
</evidence>
<evidence type="ECO:0000256" key="3">
    <source>
        <dbReference type="ARBA" id="ARBA00014376"/>
    </source>
</evidence>
<evidence type="ECO:0000313" key="8">
    <source>
        <dbReference type="EMBL" id="MDV2078636.1"/>
    </source>
</evidence>
<comment type="similarity">
    <text evidence="2 6">Belongs to the flagella basal body rod proteins family.</text>
</comment>
<comment type="subunit">
    <text evidence="6">The basal body constitutes a major portion of the flagellar organelle and consists of a number of rings mounted on a central rod.</text>
</comment>
<feature type="domain" description="Flagellar basal body rod protein N-terminal" evidence="7">
    <location>
        <begin position="11"/>
        <end position="38"/>
    </location>
</feature>
<evidence type="ECO:0000313" key="9">
    <source>
        <dbReference type="Proteomes" id="UP001269819"/>
    </source>
</evidence>
<keyword evidence="4 6" id="KW-0975">Bacterial flagellum</keyword>
<evidence type="ECO:0000256" key="6">
    <source>
        <dbReference type="PIRNR" id="PIRNR002889"/>
    </source>
</evidence>
<protein>
    <recommendedName>
        <fullName evidence="3 6">Flagellar basal body rod protein FlgB</fullName>
    </recommendedName>
</protein>
<accession>A0ABU3VY24</accession>
<evidence type="ECO:0000256" key="4">
    <source>
        <dbReference type="ARBA" id="ARBA00023143"/>
    </source>
</evidence>
<reference evidence="8 9" key="1">
    <citation type="submission" date="2023-10" db="EMBL/GenBank/DDBJ databases">
        <title>Characteristics and mechanism of a salt-tolerant marine origin heterotrophic nitrifying- aerobic denitrifying bacteria Marinobacter xestospongiae HN1.</title>
        <authorList>
            <person name="Qi R."/>
        </authorList>
    </citation>
    <scope>NUCLEOTIDE SEQUENCE [LARGE SCALE GENOMIC DNA]</scope>
    <source>
        <strain evidence="8 9">HN1</strain>
    </source>
</reference>
<comment type="caution">
    <text evidence="8">The sequence shown here is derived from an EMBL/GenBank/DDBJ whole genome shotgun (WGS) entry which is preliminary data.</text>
</comment>
<keyword evidence="8" id="KW-0282">Flagellum</keyword>
<dbReference type="InterPro" id="IPR019776">
    <property type="entry name" value="Flagellar_basal_body_rod_CS"/>
</dbReference>
<keyword evidence="8" id="KW-0966">Cell projection</keyword>
<dbReference type="Pfam" id="PF00460">
    <property type="entry name" value="Flg_bb_rod"/>
    <property type="match status" value="1"/>
</dbReference>